<evidence type="ECO:0000313" key="2">
    <source>
        <dbReference type="Proteomes" id="UP001055811"/>
    </source>
</evidence>
<reference evidence="1 2" key="2">
    <citation type="journal article" date="2022" name="Mol. Ecol. Resour.">
        <title>The genomes of chicory, endive, great burdock and yacon provide insights into Asteraceae paleo-polyploidization history and plant inulin production.</title>
        <authorList>
            <person name="Fan W."/>
            <person name="Wang S."/>
            <person name="Wang H."/>
            <person name="Wang A."/>
            <person name="Jiang F."/>
            <person name="Liu H."/>
            <person name="Zhao H."/>
            <person name="Xu D."/>
            <person name="Zhang Y."/>
        </authorList>
    </citation>
    <scope>NUCLEOTIDE SEQUENCE [LARGE SCALE GENOMIC DNA]</scope>
    <source>
        <strain evidence="2">cv. Punajuju</strain>
        <tissue evidence="1">Leaves</tissue>
    </source>
</reference>
<evidence type="ECO:0000313" key="1">
    <source>
        <dbReference type="EMBL" id="KAI3689732.1"/>
    </source>
</evidence>
<dbReference type="EMBL" id="CM042017">
    <property type="protein sequence ID" value="KAI3689732.1"/>
    <property type="molecule type" value="Genomic_DNA"/>
</dbReference>
<protein>
    <submittedName>
        <fullName evidence="1">Uncharacterized protein</fullName>
    </submittedName>
</protein>
<name>A0ACB8YW23_CICIN</name>
<comment type="caution">
    <text evidence="1">The sequence shown here is derived from an EMBL/GenBank/DDBJ whole genome shotgun (WGS) entry which is preliminary data.</text>
</comment>
<keyword evidence="2" id="KW-1185">Reference proteome</keyword>
<accession>A0ACB8YW23</accession>
<sequence>MPSATDNHVDTEEVLVVEIESPAEVKHGKFSFAITFLFKCIGHIVILLKRLSRLWVNYYPHIFGEEEVIMLPSPLNFIVIGLYAFAEIKSQGSDFPFKTHSRSTNVAVTSLLFYGLASIAKHFISATRLGPASVYAIIANFGKIGSLCILVASLASWFYL</sequence>
<dbReference type="Proteomes" id="UP001055811">
    <property type="component" value="Linkage Group LG09"/>
</dbReference>
<reference evidence="2" key="1">
    <citation type="journal article" date="2022" name="Mol. Ecol. Resour.">
        <title>The genomes of chicory, endive, great burdock and yacon provide insights into Asteraceae palaeo-polyploidization history and plant inulin production.</title>
        <authorList>
            <person name="Fan W."/>
            <person name="Wang S."/>
            <person name="Wang H."/>
            <person name="Wang A."/>
            <person name="Jiang F."/>
            <person name="Liu H."/>
            <person name="Zhao H."/>
            <person name="Xu D."/>
            <person name="Zhang Y."/>
        </authorList>
    </citation>
    <scope>NUCLEOTIDE SEQUENCE [LARGE SCALE GENOMIC DNA]</scope>
    <source>
        <strain evidence="2">cv. Punajuju</strain>
    </source>
</reference>
<gene>
    <name evidence="1" type="ORF">L2E82_47699</name>
</gene>
<proteinExistence type="predicted"/>
<organism evidence="1 2">
    <name type="scientific">Cichorium intybus</name>
    <name type="common">Chicory</name>
    <dbReference type="NCBI Taxonomy" id="13427"/>
    <lineage>
        <taxon>Eukaryota</taxon>
        <taxon>Viridiplantae</taxon>
        <taxon>Streptophyta</taxon>
        <taxon>Embryophyta</taxon>
        <taxon>Tracheophyta</taxon>
        <taxon>Spermatophyta</taxon>
        <taxon>Magnoliopsida</taxon>
        <taxon>eudicotyledons</taxon>
        <taxon>Gunneridae</taxon>
        <taxon>Pentapetalae</taxon>
        <taxon>asterids</taxon>
        <taxon>campanulids</taxon>
        <taxon>Asterales</taxon>
        <taxon>Asteraceae</taxon>
        <taxon>Cichorioideae</taxon>
        <taxon>Cichorieae</taxon>
        <taxon>Cichoriinae</taxon>
        <taxon>Cichorium</taxon>
    </lineage>
</organism>